<evidence type="ECO:0000313" key="3">
    <source>
        <dbReference type="Proteomes" id="UP000772434"/>
    </source>
</evidence>
<dbReference type="Proteomes" id="UP000772434">
    <property type="component" value="Unassembled WGS sequence"/>
</dbReference>
<gene>
    <name evidence="2" type="ORF">BDP27DRAFT_1419219</name>
</gene>
<proteinExistence type="predicted"/>
<evidence type="ECO:0000313" key="2">
    <source>
        <dbReference type="EMBL" id="KAF9071176.1"/>
    </source>
</evidence>
<dbReference type="EMBL" id="JADNRY010000034">
    <property type="protein sequence ID" value="KAF9071176.1"/>
    <property type="molecule type" value="Genomic_DNA"/>
</dbReference>
<reference evidence="2" key="1">
    <citation type="submission" date="2020-11" db="EMBL/GenBank/DDBJ databases">
        <authorList>
            <consortium name="DOE Joint Genome Institute"/>
            <person name="Ahrendt S."/>
            <person name="Riley R."/>
            <person name="Andreopoulos W."/>
            <person name="Labutti K."/>
            <person name="Pangilinan J."/>
            <person name="Ruiz-Duenas F.J."/>
            <person name="Barrasa J.M."/>
            <person name="Sanchez-Garcia M."/>
            <person name="Camarero S."/>
            <person name="Miyauchi S."/>
            <person name="Serrano A."/>
            <person name="Linde D."/>
            <person name="Babiker R."/>
            <person name="Drula E."/>
            <person name="Ayuso-Fernandez I."/>
            <person name="Pacheco R."/>
            <person name="Padilla G."/>
            <person name="Ferreira P."/>
            <person name="Barriuso J."/>
            <person name="Kellner H."/>
            <person name="Castanera R."/>
            <person name="Alfaro M."/>
            <person name="Ramirez L."/>
            <person name="Pisabarro A.G."/>
            <person name="Kuo A."/>
            <person name="Tritt A."/>
            <person name="Lipzen A."/>
            <person name="He G."/>
            <person name="Yan M."/>
            <person name="Ng V."/>
            <person name="Cullen D."/>
            <person name="Martin F."/>
            <person name="Rosso M.-N."/>
            <person name="Henrissat B."/>
            <person name="Hibbett D."/>
            <person name="Martinez A.T."/>
            <person name="Grigoriev I.V."/>
        </authorList>
    </citation>
    <scope>NUCLEOTIDE SEQUENCE</scope>
    <source>
        <strain evidence="2">AH 40177</strain>
    </source>
</reference>
<feature type="signal peptide" evidence="1">
    <location>
        <begin position="1"/>
        <end position="20"/>
    </location>
</feature>
<sequence length="193" mass="21787">MRFAFISTCLFFGLISGGLGLPLNVSPHNNLKEVSGVYQYTIQDKSTLRARNNLEIKITYPEVLVHTKKFPILFSAIRSVVKEYRIALGVSIPQNLLRWNFEHKTSSTSESPKMENGWVTVEMRGPEPCQLKPKEHCTMLIYLPNIPNSGTTSVAPPPKKDVVIRNVFIKNGKGEYIWTMWDPLVPRPSSIGT</sequence>
<name>A0A9P5U9M6_9AGAR</name>
<protein>
    <submittedName>
        <fullName evidence="2">Uncharacterized protein</fullName>
    </submittedName>
</protein>
<comment type="caution">
    <text evidence="2">The sequence shown here is derived from an EMBL/GenBank/DDBJ whole genome shotgun (WGS) entry which is preliminary data.</text>
</comment>
<dbReference type="AlphaFoldDB" id="A0A9P5U9M6"/>
<feature type="chain" id="PRO_5040364565" evidence="1">
    <location>
        <begin position="21"/>
        <end position="193"/>
    </location>
</feature>
<keyword evidence="3" id="KW-1185">Reference proteome</keyword>
<accession>A0A9P5U9M6</accession>
<keyword evidence="1" id="KW-0732">Signal</keyword>
<evidence type="ECO:0000256" key="1">
    <source>
        <dbReference type="SAM" id="SignalP"/>
    </source>
</evidence>
<organism evidence="2 3">
    <name type="scientific">Rhodocollybia butyracea</name>
    <dbReference type="NCBI Taxonomy" id="206335"/>
    <lineage>
        <taxon>Eukaryota</taxon>
        <taxon>Fungi</taxon>
        <taxon>Dikarya</taxon>
        <taxon>Basidiomycota</taxon>
        <taxon>Agaricomycotina</taxon>
        <taxon>Agaricomycetes</taxon>
        <taxon>Agaricomycetidae</taxon>
        <taxon>Agaricales</taxon>
        <taxon>Marasmiineae</taxon>
        <taxon>Omphalotaceae</taxon>
        <taxon>Rhodocollybia</taxon>
    </lineage>
</organism>